<feature type="region of interest" description="Disordered" evidence="1">
    <location>
        <begin position="26"/>
        <end position="71"/>
    </location>
</feature>
<gene>
    <name evidence="2" type="ORF">EVAR_40260_1</name>
</gene>
<reference evidence="2 3" key="1">
    <citation type="journal article" date="2019" name="Commun. Biol.">
        <title>The bagworm genome reveals a unique fibroin gene that provides high tensile strength.</title>
        <authorList>
            <person name="Kono N."/>
            <person name="Nakamura H."/>
            <person name="Ohtoshi R."/>
            <person name="Tomita M."/>
            <person name="Numata K."/>
            <person name="Arakawa K."/>
        </authorList>
    </citation>
    <scope>NUCLEOTIDE SEQUENCE [LARGE SCALE GENOMIC DNA]</scope>
</reference>
<proteinExistence type="predicted"/>
<feature type="compositionally biased region" description="Basic and acidic residues" evidence="1">
    <location>
        <begin position="61"/>
        <end position="71"/>
    </location>
</feature>
<feature type="compositionally biased region" description="Basic and acidic residues" evidence="1">
    <location>
        <begin position="39"/>
        <end position="49"/>
    </location>
</feature>
<sequence length="86" mass="9789">MQNKAYQQTNNDAYRPIAQGAAALSRVRAKHTSPVRVARGGDGRPDTARRRLNSNKRARLRSHDGPPHPETESFRFYAFRLLKKSD</sequence>
<dbReference type="AlphaFoldDB" id="A0A4C1Y2N7"/>
<evidence type="ECO:0000313" key="2">
    <source>
        <dbReference type="EMBL" id="GBP69780.1"/>
    </source>
</evidence>
<protein>
    <submittedName>
        <fullName evidence="2">Uncharacterized protein</fullName>
    </submittedName>
</protein>
<accession>A0A4C1Y2N7</accession>
<dbReference type="EMBL" id="BGZK01001052">
    <property type="protein sequence ID" value="GBP69780.1"/>
    <property type="molecule type" value="Genomic_DNA"/>
</dbReference>
<evidence type="ECO:0000256" key="1">
    <source>
        <dbReference type="SAM" id="MobiDB-lite"/>
    </source>
</evidence>
<comment type="caution">
    <text evidence="2">The sequence shown here is derived from an EMBL/GenBank/DDBJ whole genome shotgun (WGS) entry which is preliminary data.</text>
</comment>
<evidence type="ECO:0000313" key="3">
    <source>
        <dbReference type="Proteomes" id="UP000299102"/>
    </source>
</evidence>
<keyword evidence="3" id="KW-1185">Reference proteome</keyword>
<name>A0A4C1Y2N7_EUMVA</name>
<dbReference type="Proteomes" id="UP000299102">
    <property type="component" value="Unassembled WGS sequence"/>
</dbReference>
<feature type="compositionally biased region" description="Basic residues" evidence="1">
    <location>
        <begin position="50"/>
        <end position="60"/>
    </location>
</feature>
<organism evidence="2 3">
    <name type="scientific">Eumeta variegata</name>
    <name type="common">Bagworm moth</name>
    <name type="synonym">Eumeta japonica</name>
    <dbReference type="NCBI Taxonomy" id="151549"/>
    <lineage>
        <taxon>Eukaryota</taxon>
        <taxon>Metazoa</taxon>
        <taxon>Ecdysozoa</taxon>
        <taxon>Arthropoda</taxon>
        <taxon>Hexapoda</taxon>
        <taxon>Insecta</taxon>
        <taxon>Pterygota</taxon>
        <taxon>Neoptera</taxon>
        <taxon>Endopterygota</taxon>
        <taxon>Lepidoptera</taxon>
        <taxon>Glossata</taxon>
        <taxon>Ditrysia</taxon>
        <taxon>Tineoidea</taxon>
        <taxon>Psychidae</taxon>
        <taxon>Oiketicinae</taxon>
        <taxon>Eumeta</taxon>
    </lineage>
</organism>